<dbReference type="EC" id="3.4.24.-" evidence="8"/>
<sequence>MDARAGEWQNYAMTKTIPPFSELSFLRPDEQSLKARYDAIASLLDAGDRVEALHAFDAVRREYESWASHVHLQFSRNTQDEAAKADRDYADRLSPVATDHEVTVKKRLLADPDREGLEAIVTPHVVRLWESDTTTFDPRISTDLEEEARLAGEYTALLAAAKIPFDGKTLNLSGLVPYLQGMDRDVRHAAEAARWAFFEENGAELDALYGKLVALRDRMAKTLGFENYIELGYRRMRRTDYGPEQVAAFREKVLAYVTPLISSLIERRRLKMGWDKVMAWDEALIDLQGNPGPAGDHDLLVARAEGMFRDLDPSGEMADFYAQMRDLDYLDLKNREGKAGGGFCTSFPTVGTPYIFANFNGTHNDIGVFTHEMGHAFQNWKSRDLPWIDQLWPTMEAAEIHSMGLEFLTWPQIGALVEDGAADRYRRMHLIDALSFFPYGVCVDHFQHEVYARPEMTPEERHQTWQRLEKLYMPWRDWGDLAYPAKGGRWQAQLHIYRLPFYYIDYALAQCCALQLWLGSRLDREGTLETYRKLCAEGGSKPFAQLVSEAGLTSPFEADVLAEVVHEAEQVLAL</sequence>
<evidence type="ECO:0000256" key="5">
    <source>
        <dbReference type="ARBA" id="ARBA00023049"/>
    </source>
</evidence>
<evidence type="ECO:0000259" key="7">
    <source>
        <dbReference type="Pfam" id="PF01432"/>
    </source>
</evidence>
<dbReference type="InterPro" id="IPR001567">
    <property type="entry name" value="Pept_M3A_M3B_dom"/>
</dbReference>
<reference evidence="8 9" key="1">
    <citation type="journal article" date="2015" name="Appl. Microbiol. Biotechnol.">
        <title>The consequence of an additional NADH dehydrogenase paralog on the growth of Gluconobacter oxydans DSM3504.</title>
        <authorList>
            <person name="Kostner D."/>
            <person name="Luchterhand B."/>
            <person name="Junker A."/>
            <person name="Volland S."/>
            <person name="Daniel R."/>
            <person name="Buchs J."/>
            <person name="Liebl W."/>
            <person name="Ehrenreich A."/>
        </authorList>
    </citation>
    <scope>NUCLEOTIDE SEQUENCE [LARGE SCALE GENOMIC DNA]</scope>
    <source>
        <strain evidence="8">DSM 3504</strain>
    </source>
</reference>
<organism evidence="8 9">
    <name type="scientific">Gluconobacter oxydans DSM 3504</name>
    <dbReference type="NCBI Taxonomy" id="1288313"/>
    <lineage>
        <taxon>Bacteria</taxon>
        <taxon>Pseudomonadati</taxon>
        <taxon>Pseudomonadota</taxon>
        <taxon>Alphaproteobacteria</taxon>
        <taxon>Acetobacterales</taxon>
        <taxon>Acetobacteraceae</taxon>
        <taxon>Gluconobacter</taxon>
    </lineage>
</organism>
<keyword evidence="2 6" id="KW-0479">Metal-binding</keyword>
<evidence type="ECO:0000256" key="1">
    <source>
        <dbReference type="ARBA" id="ARBA00022670"/>
    </source>
</evidence>
<feature type="domain" description="Peptidase M3A/M3B catalytic" evidence="7">
    <location>
        <begin position="182"/>
        <end position="282"/>
    </location>
</feature>
<feature type="domain" description="Peptidase M3A/M3B catalytic" evidence="7">
    <location>
        <begin position="326"/>
        <end position="563"/>
    </location>
</feature>
<keyword evidence="5 6" id="KW-0482">Metalloprotease</keyword>
<protein>
    <submittedName>
        <fullName evidence="8">Oligoendopeptidase F</fullName>
        <ecNumber evidence="8">3.4.24.-</ecNumber>
    </submittedName>
</protein>
<dbReference type="Proteomes" id="UP000031656">
    <property type="component" value="Chromosome"/>
</dbReference>
<dbReference type="Pfam" id="PF01432">
    <property type="entry name" value="Peptidase_M3"/>
    <property type="match status" value="2"/>
</dbReference>
<dbReference type="InterPro" id="IPR045090">
    <property type="entry name" value="Pept_M3A_M3B"/>
</dbReference>
<keyword evidence="1 6" id="KW-0645">Protease</keyword>
<dbReference type="GO" id="GO:0046872">
    <property type="term" value="F:metal ion binding"/>
    <property type="evidence" value="ECO:0007669"/>
    <property type="project" value="UniProtKB-UniRule"/>
</dbReference>
<evidence type="ECO:0000256" key="3">
    <source>
        <dbReference type="ARBA" id="ARBA00022801"/>
    </source>
</evidence>
<dbReference type="NCBIfam" id="TIGR02289">
    <property type="entry name" value="M3_not_pepF"/>
    <property type="match status" value="1"/>
</dbReference>
<dbReference type="GO" id="GO:0006508">
    <property type="term" value="P:proteolysis"/>
    <property type="evidence" value="ECO:0007669"/>
    <property type="project" value="UniProtKB-KW"/>
</dbReference>
<dbReference type="EMBL" id="CP004373">
    <property type="protein sequence ID" value="AHK70138.1"/>
    <property type="molecule type" value="Genomic_DNA"/>
</dbReference>
<name>A0A067Z1C5_GLUOY</name>
<dbReference type="HOGENOM" id="CLU_030403_1_0_5"/>
<dbReference type="SUPFAM" id="SSF55486">
    <property type="entry name" value="Metalloproteases ('zincins'), catalytic domain"/>
    <property type="match status" value="1"/>
</dbReference>
<evidence type="ECO:0000313" key="9">
    <source>
        <dbReference type="Proteomes" id="UP000031656"/>
    </source>
</evidence>
<dbReference type="GO" id="GO:0004222">
    <property type="term" value="F:metalloendopeptidase activity"/>
    <property type="evidence" value="ECO:0007669"/>
    <property type="project" value="InterPro"/>
</dbReference>
<keyword evidence="4 6" id="KW-0862">Zinc</keyword>
<dbReference type="Gene3D" id="1.10.1370.30">
    <property type="match status" value="1"/>
</dbReference>
<proteinExistence type="inferred from homology"/>
<dbReference type="GO" id="GO:0006518">
    <property type="term" value="P:peptide metabolic process"/>
    <property type="evidence" value="ECO:0007669"/>
    <property type="project" value="TreeGrafter"/>
</dbReference>
<accession>A0A067Z1C5</accession>
<dbReference type="AlphaFoldDB" id="A0A067Z1C5"/>
<evidence type="ECO:0000313" key="8">
    <source>
        <dbReference type="EMBL" id="AHK70138.1"/>
    </source>
</evidence>
<dbReference type="InterPro" id="IPR011976">
    <property type="entry name" value="Pept_M3B_oligopep-rel"/>
</dbReference>
<comment type="similarity">
    <text evidence="6">Belongs to the peptidase M3 family.</text>
</comment>
<evidence type="ECO:0000256" key="6">
    <source>
        <dbReference type="RuleBase" id="RU003435"/>
    </source>
</evidence>
<keyword evidence="3 6" id="KW-0378">Hydrolase</keyword>
<dbReference type="KEGG" id="goy:GLS_c02140"/>
<evidence type="ECO:0000256" key="2">
    <source>
        <dbReference type="ARBA" id="ARBA00022723"/>
    </source>
</evidence>
<dbReference type="CDD" id="cd09606">
    <property type="entry name" value="M3B_PepF"/>
    <property type="match status" value="1"/>
</dbReference>
<dbReference type="PANTHER" id="PTHR11804">
    <property type="entry name" value="PROTEASE M3 THIMET OLIGOPEPTIDASE-RELATED"/>
    <property type="match status" value="1"/>
</dbReference>
<evidence type="ECO:0000256" key="4">
    <source>
        <dbReference type="ARBA" id="ARBA00022833"/>
    </source>
</evidence>
<dbReference type="PANTHER" id="PTHR11804:SF28">
    <property type="entry name" value="OLIGOENDOPEPTIDASE F"/>
    <property type="match status" value="1"/>
</dbReference>
<comment type="cofactor">
    <cofactor evidence="6">
        <name>Zn(2+)</name>
        <dbReference type="ChEBI" id="CHEBI:29105"/>
    </cofactor>
    <text evidence="6">Binds 1 zinc ion.</text>
</comment>
<gene>
    <name evidence="8" type="ORF">GLS_c02140</name>
</gene>